<dbReference type="AlphaFoldDB" id="A0A0C2E082"/>
<gene>
    <name evidence="2" type="ORF">ANCDUO_00917</name>
</gene>
<feature type="region of interest" description="Disordered" evidence="1">
    <location>
        <begin position="42"/>
        <end position="70"/>
    </location>
</feature>
<keyword evidence="3" id="KW-1185">Reference proteome</keyword>
<protein>
    <submittedName>
        <fullName evidence="2">Uncharacterized protein</fullName>
    </submittedName>
</protein>
<dbReference type="InterPro" id="IPR043502">
    <property type="entry name" value="DNA/RNA_pol_sf"/>
</dbReference>
<evidence type="ECO:0000313" key="2">
    <source>
        <dbReference type="EMBL" id="KIH68742.1"/>
    </source>
</evidence>
<sequence>MAVGVDMDASIFHFAGAYDKVEAVIDQTDDFGKAVAENLKRSAARKVSEAKKRKRAEPQPFRKGGFSEGTGGSTFRFQTLPQLNFTQFDAHQFAIPQFLPAPSLNRGPFYSAPIAKTFSRAPNFPQRACFNYNQSKPATQIHTRNNRASAEREKDFVDEEIITLLHTGAITEFESKPTVVSPLSVAVATFDFKSAHHHVSIHPDDQKSIGWRRLGIDMSLCLDDGLVCGKSELDVFQALRTIRGDPEKVRVTLVLEKCVIEPTPVGHEAMIHLRAMNDRVIHSLVPLDWRGQKDEDEQHEIDYWIHRLKEDIDYELPSILISTDASALVLGAVIMSGNFEQTTAANVPVKMQGQSSKFREMLAVNIRVVVKWIPREMNWEADIASRRIDLDDWGINHAIAEAIQKRWGTACSDIFATFSNKKCKGFIGREWSGDESQVARDALTAENMDERAAMGCTPTEPNPLGHAEVGTCWRKSHNRHAILGSQSSFSAPKQLGGEWIDQVRDAVFLPTGPRPTKPQVERTYSCKERGGSTTLSPDPSPWKMAYICSQTKKEGSGRPTSNAPLAERRYNPCARSITARKRQQSKEEGDRGARYRQGST</sequence>
<dbReference type="EMBL" id="KN726301">
    <property type="protein sequence ID" value="KIH68742.1"/>
    <property type="molecule type" value="Genomic_DNA"/>
</dbReference>
<name>A0A0C2E082_9BILA</name>
<dbReference type="OrthoDB" id="5850497at2759"/>
<feature type="compositionally biased region" description="Basic and acidic residues" evidence="1">
    <location>
        <begin position="584"/>
        <end position="593"/>
    </location>
</feature>
<dbReference type="Proteomes" id="UP000054047">
    <property type="component" value="Unassembled WGS sequence"/>
</dbReference>
<evidence type="ECO:0000313" key="3">
    <source>
        <dbReference type="Proteomes" id="UP000054047"/>
    </source>
</evidence>
<organism evidence="2 3">
    <name type="scientific">Ancylostoma duodenale</name>
    <dbReference type="NCBI Taxonomy" id="51022"/>
    <lineage>
        <taxon>Eukaryota</taxon>
        <taxon>Metazoa</taxon>
        <taxon>Ecdysozoa</taxon>
        <taxon>Nematoda</taxon>
        <taxon>Chromadorea</taxon>
        <taxon>Rhabditida</taxon>
        <taxon>Rhabditina</taxon>
        <taxon>Rhabditomorpha</taxon>
        <taxon>Strongyloidea</taxon>
        <taxon>Ancylostomatidae</taxon>
        <taxon>Ancylostomatinae</taxon>
        <taxon>Ancylostoma</taxon>
    </lineage>
</organism>
<feature type="region of interest" description="Disordered" evidence="1">
    <location>
        <begin position="509"/>
        <end position="600"/>
    </location>
</feature>
<proteinExistence type="predicted"/>
<evidence type="ECO:0000256" key="1">
    <source>
        <dbReference type="SAM" id="MobiDB-lite"/>
    </source>
</evidence>
<dbReference type="SUPFAM" id="SSF56672">
    <property type="entry name" value="DNA/RNA polymerases"/>
    <property type="match status" value="1"/>
</dbReference>
<reference evidence="2 3" key="1">
    <citation type="submission" date="2013-12" db="EMBL/GenBank/DDBJ databases">
        <title>Draft genome of the parsitic nematode Ancylostoma duodenale.</title>
        <authorList>
            <person name="Mitreva M."/>
        </authorList>
    </citation>
    <scope>NUCLEOTIDE SEQUENCE [LARGE SCALE GENOMIC DNA]</scope>
    <source>
        <strain evidence="2 3">Zhejiang</strain>
    </source>
</reference>
<accession>A0A0C2E082</accession>